<keyword evidence="1" id="KW-0812">Transmembrane</keyword>
<comment type="caution">
    <text evidence="3">The sequence shown here is derived from an EMBL/GenBank/DDBJ whole genome shotgun (WGS) entry which is preliminary data.</text>
</comment>
<feature type="domain" description="VanZ-like" evidence="2">
    <location>
        <begin position="44"/>
        <end position="167"/>
    </location>
</feature>
<dbReference type="AlphaFoldDB" id="A0A328UAP5"/>
<keyword evidence="1" id="KW-1133">Transmembrane helix</keyword>
<dbReference type="PANTHER" id="PTHR36834">
    <property type="entry name" value="MEMBRANE PROTEIN-RELATED"/>
    <property type="match status" value="1"/>
</dbReference>
<sequence>MRIRRKMSFMRMPCPTSTIPAGRSSMSTSGMMAMMKKLIGLITFIYLMLLFYWMFIGFGRSAGHWSGYRYNLVPFRTIRLYFDHADSFNAVYWLVNIVGNVAVFVPFGLAIPYLYRIRFIRFTLLCIVALVTLELLQLLLHRGSFDIDDVLLNTVGALLGAVIYRLIRKRVT</sequence>
<gene>
    <name evidence="3" type="ORF">DL346_05970</name>
</gene>
<dbReference type="EMBL" id="QLUW01000001">
    <property type="protein sequence ID" value="RAP77995.1"/>
    <property type="molecule type" value="Genomic_DNA"/>
</dbReference>
<accession>A0A328UAP5</accession>
<organism evidence="3 4">
    <name type="scientific">Paenibacillus montanisoli</name>
    <dbReference type="NCBI Taxonomy" id="2081970"/>
    <lineage>
        <taxon>Bacteria</taxon>
        <taxon>Bacillati</taxon>
        <taxon>Bacillota</taxon>
        <taxon>Bacilli</taxon>
        <taxon>Bacillales</taxon>
        <taxon>Paenibacillaceae</taxon>
        <taxon>Paenibacillus</taxon>
    </lineage>
</organism>
<feature type="transmembrane region" description="Helical" evidence="1">
    <location>
        <begin position="122"/>
        <end position="144"/>
    </location>
</feature>
<name>A0A328UAP5_9BACL</name>
<evidence type="ECO:0000256" key="1">
    <source>
        <dbReference type="SAM" id="Phobius"/>
    </source>
</evidence>
<evidence type="ECO:0000313" key="4">
    <source>
        <dbReference type="Proteomes" id="UP000249260"/>
    </source>
</evidence>
<keyword evidence="1" id="KW-0472">Membrane</keyword>
<evidence type="ECO:0000313" key="3">
    <source>
        <dbReference type="EMBL" id="RAP77995.1"/>
    </source>
</evidence>
<protein>
    <submittedName>
        <fullName evidence="3">VanZ family protein</fullName>
    </submittedName>
</protein>
<dbReference type="OrthoDB" id="4822551at2"/>
<feature type="transmembrane region" description="Helical" evidence="1">
    <location>
        <begin position="150"/>
        <end position="167"/>
    </location>
</feature>
<reference evidence="3 4" key="1">
    <citation type="submission" date="2018-06" db="EMBL/GenBank/DDBJ databases">
        <title>Paenibacillus montanisoli sp. nov., isolated from mountain area soil.</title>
        <authorList>
            <person name="Wu M."/>
        </authorList>
    </citation>
    <scope>NUCLEOTIDE SEQUENCE [LARGE SCALE GENOMIC DNA]</scope>
    <source>
        <strain evidence="3 4">RA17</strain>
    </source>
</reference>
<dbReference type="Proteomes" id="UP000249260">
    <property type="component" value="Unassembled WGS sequence"/>
</dbReference>
<keyword evidence="4" id="KW-1185">Reference proteome</keyword>
<dbReference type="PANTHER" id="PTHR36834:SF1">
    <property type="entry name" value="INTEGRAL MEMBRANE PROTEIN"/>
    <property type="match status" value="1"/>
</dbReference>
<dbReference type="InterPro" id="IPR006976">
    <property type="entry name" value="VanZ-like"/>
</dbReference>
<feature type="transmembrane region" description="Helical" evidence="1">
    <location>
        <begin position="90"/>
        <end position="115"/>
    </location>
</feature>
<dbReference type="InterPro" id="IPR053150">
    <property type="entry name" value="Teicoplanin_resist-assoc"/>
</dbReference>
<proteinExistence type="predicted"/>
<evidence type="ECO:0000259" key="2">
    <source>
        <dbReference type="Pfam" id="PF04892"/>
    </source>
</evidence>
<dbReference type="Pfam" id="PF04892">
    <property type="entry name" value="VanZ"/>
    <property type="match status" value="1"/>
</dbReference>